<evidence type="ECO:0000256" key="2">
    <source>
        <dbReference type="ARBA" id="ARBA00007208"/>
    </source>
</evidence>
<dbReference type="GO" id="GO:0015627">
    <property type="term" value="C:type II protein secretion system complex"/>
    <property type="evidence" value="ECO:0007669"/>
    <property type="project" value="InterPro"/>
</dbReference>
<keyword evidence="9" id="KW-0472">Membrane</keyword>
<keyword evidence="5" id="KW-1003">Cell membrane</keyword>
<evidence type="ECO:0000256" key="7">
    <source>
        <dbReference type="ARBA" id="ARBA00022692"/>
    </source>
</evidence>
<protein>
    <recommendedName>
        <fullName evidence="3">Type II secretion system protein N</fullName>
    </recommendedName>
    <alternativeName>
        <fullName evidence="10">General secretion pathway protein N</fullName>
    </alternativeName>
</protein>
<dbReference type="Pfam" id="PF01203">
    <property type="entry name" value="T2SSN"/>
    <property type="match status" value="1"/>
</dbReference>
<evidence type="ECO:0000313" key="12">
    <source>
        <dbReference type="Proteomes" id="UP000252387"/>
    </source>
</evidence>
<evidence type="ECO:0000256" key="3">
    <source>
        <dbReference type="ARBA" id="ARBA00021563"/>
    </source>
</evidence>
<evidence type="ECO:0000256" key="9">
    <source>
        <dbReference type="ARBA" id="ARBA00023136"/>
    </source>
</evidence>
<dbReference type="RefSeq" id="WP_114344596.1">
    <property type="nucleotide sequence ID" value="NZ_QFWQ01000008.1"/>
</dbReference>
<dbReference type="Proteomes" id="UP000252387">
    <property type="component" value="Unassembled WGS sequence"/>
</dbReference>
<accession>A0A368KEF6</accession>
<evidence type="ECO:0000256" key="4">
    <source>
        <dbReference type="ARBA" id="ARBA00022448"/>
    </source>
</evidence>
<keyword evidence="7" id="KW-0812">Transmembrane</keyword>
<keyword evidence="12" id="KW-1185">Reference proteome</keyword>
<comment type="caution">
    <text evidence="11">The sequence shown here is derived from an EMBL/GenBank/DDBJ whole genome shotgun (WGS) entry which is preliminary data.</text>
</comment>
<organism evidence="11 12">
    <name type="scientific">Rhodanobacter denitrificans</name>
    <dbReference type="NCBI Taxonomy" id="666685"/>
    <lineage>
        <taxon>Bacteria</taxon>
        <taxon>Pseudomonadati</taxon>
        <taxon>Pseudomonadota</taxon>
        <taxon>Gammaproteobacteria</taxon>
        <taxon>Lysobacterales</taxon>
        <taxon>Rhodanobacteraceae</taxon>
        <taxon>Rhodanobacter</taxon>
    </lineage>
</organism>
<proteinExistence type="inferred from homology"/>
<evidence type="ECO:0000256" key="6">
    <source>
        <dbReference type="ARBA" id="ARBA00022519"/>
    </source>
</evidence>
<sequence>MKPLRTCLVGLGVLALAAALLLWFLPARWALPWLAPRLHGLQLQQVQGSLWDGRAGAVVAADGRVLGQLQWQLSRRSLLGQSPLQLRLAGAQLSFSGKLRRLADARIAVDDVDARVQLAALDVYTRSPLGQPRGELQLAIAHALLQGGWPVQLQAHALWTEAAVRTLDGNLALGTWQGQAQATSGVIHAQWRDDGHGPLQVVGDLYLSPLGWRLDATLRARQTDPAMRHWLATLGAVAADGSVHVRRSGGLAGGTPASPTH</sequence>
<evidence type="ECO:0000256" key="10">
    <source>
        <dbReference type="ARBA" id="ARBA00030772"/>
    </source>
</evidence>
<name>A0A368KEF6_9GAMM</name>
<dbReference type="OrthoDB" id="5959533at2"/>
<evidence type="ECO:0000256" key="8">
    <source>
        <dbReference type="ARBA" id="ARBA00022927"/>
    </source>
</evidence>
<dbReference type="GO" id="GO:0005886">
    <property type="term" value="C:plasma membrane"/>
    <property type="evidence" value="ECO:0007669"/>
    <property type="project" value="UniProtKB-SubCell"/>
</dbReference>
<keyword evidence="8" id="KW-0653">Protein transport</keyword>
<evidence type="ECO:0000256" key="5">
    <source>
        <dbReference type="ARBA" id="ARBA00022475"/>
    </source>
</evidence>
<keyword evidence="6" id="KW-0997">Cell inner membrane</keyword>
<dbReference type="EMBL" id="QFWQ01000008">
    <property type="protein sequence ID" value="RCS29073.1"/>
    <property type="molecule type" value="Genomic_DNA"/>
</dbReference>
<evidence type="ECO:0000256" key="1">
    <source>
        <dbReference type="ARBA" id="ARBA00004533"/>
    </source>
</evidence>
<gene>
    <name evidence="11" type="ORF">DEO45_13485</name>
</gene>
<dbReference type="AlphaFoldDB" id="A0A368KEF6"/>
<reference evidence="11 12" key="1">
    <citation type="submission" date="2018-05" db="EMBL/GenBank/DDBJ databases">
        <title>Draft genome sequence of Rhodanobacter denitrificans Yn1 isolated from gold copper mine.</title>
        <authorList>
            <person name="Yang N."/>
            <person name="Mazhar H.S."/>
            <person name="Rensing C."/>
        </authorList>
    </citation>
    <scope>NUCLEOTIDE SEQUENCE [LARGE SCALE GENOMIC DNA]</scope>
    <source>
        <strain evidence="11 12">Yn1</strain>
    </source>
</reference>
<comment type="subcellular location">
    <subcellularLocation>
        <location evidence="1">Cell inner membrane</location>
    </subcellularLocation>
</comment>
<keyword evidence="4" id="KW-0813">Transport</keyword>
<dbReference type="GO" id="GO:0015628">
    <property type="term" value="P:protein secretion by the type II secretion system"/>
    <property type="evidence" value="ECO:0007669"/>
    <property type="project" value="InterPro"/>
</dbReference>
<evidence type="ECO:0000313" key="11">
    <source>
        <dbReference type="EMBL" id="RCS29073.1"/>
    </source>
</evidence>
<dbReference type="InterPro" id="IPR022792">
    <property type="entry name" value="T2SS_protein-GspN"/>
</dbReference>
<comment type="similarity">
    <text evidence="2">Belongs to the GSP N family.</text>
</comment>